<proteinExistence type="predicted"/>
<comment type="caution">
    <text evidence="3">The sequence shown here is derived from an EMBL/GenBank/DDBJ whole genome shotgun (WGS) entry which is preliminary data.</text>
</comment>
<evidence type="ECO:0000313" key="3">
    <source>
        <dbReference type="EMBL" id="KAJ3565690.1"/>
    </source>
</evidence>
<evidence type="ECO:0000313" key="4">
    <source>
        <dbReference type="Proteomes" id="UP001148614"/>
    </source>
</evidence>
<dbReference type="PANTHER" id="PTHR28187:SF1">
    <property type="entry name" value="PROTEIN RCR1-RELATED"/>
    <property type="match status" value="1"/>
</dbReference>
<keyword evidence="2" id="KW-0472">Membrane</keyword>
<sequence length="154" mass="17541">MAPVLDQVSDMLSKRFTCPSGYRYDSYYRECVRSSTWYWYGRWIFAAVIIVLFFLIFFLWACLNSRRRRRQGAQPMYGTGWMAPPQYSPPNNPAAYNPPPPAYGAHQQSAYPMENRYQTTDGHYGHQASGVEPPKNVYGGPTDYAPPTGPPPGK</sequence>
<feature type="compositionally biased region" description="Pro residues" evidence="1">
    <location>
        <begin position="88"/>
        <end position="102"/>
    </location>
</feature>
<gene>
    <name evidence="3" type="ORF">NPX13_g7414</name>
</gene>
<protein>
    <submittedName>
        <fullName evidence="3">Uncharacterized protein</fullName>
    </submittedName>
</protein>
<accession>A0A9W8TJ93</accession>
<evidence type="ECO:0000256" key="2">
    <source>
        <dbReference type="SAM" id="Phobius"/>
    </source>
</evidence>
<dbReference type="Proteomes" id="UP001148614">
    <property type="component" value="Unassembled WGS sequence"/>
</dbReference>
<name>A0A9W8TJ93_9PEZI</name>
<dbReference type="EMBL" id="JANPWZ010001454">
    <property type="protein sequence ID" value="KAJ3565690.1"/>
    <property type="molecule type" value="Genomic_DNA"/>
</dbReference>
<feature type="region of interest" description="Disordered" evidence="1">
    <location>
        <begin position="88"/>
        <end position="154"/>
    </location>
</feature>
<dbReference type="VEuPathDB" id="FungiDB:F4678DRAFT_373869"/>
<evidence type="ECO:0000256" key="1">
    <source>
        <dbReference type="SAM" id="MobiDB-lite"/>
    </source>
</evidence>
<dbReference type="AlphaFoldDB" id="A0A9W8TJ93"/>
<keyword evidence="2" id="KW-1133">Transmembrane helix</keyword>
<reference evidence="3" key="1">
    <citation type="submission" date="2022-07" db="EMBL/GenBank/DDBJ databases">
        <title>Genome Sequence of Xylaria arbuscula.</title>
        <authorList>
            <person name="Buettner E."/>
        </authorList>
    </citation>
    <scope>NUCLEOTIDE SEQUENCE</scope>
    <source>
        <strain evidence="3">VT107</strain>
    </source>
</reference>
<feature type="compositionally biased region" description="Polar residues" evidence="1">
    <location>
        <begin position="106"/>
        <end position="121"/>
    </location>
</feature>
<dbReference type="InterPro" id="IPR020999">
    <property type="entry name" value="Chitin_synth_reg_RCR"/>
</dbReference>
<keyword evidence="4" id="KW-1185">Reference proteome</keyword>
<organism evidence="3 4">
    <name type="scientific">Xylaria arbuscula</name>
    <dbReference type="NCBI Taxonomy" id="114810"/>
    <lineage>
        <taxon>Eukaryota</taxon>
        <taxon>Fungi</taxon>
        <taxon>Dikarya</taxon>
        <taxon>Ascomycota</taxon>
        <taxon>Pezizomycotina</taxon>
        <taxon>Sordariomycetes</taxon>
        <taxon>Xylariomycetidae</taxon>
        <taxon>Xylariales</taxon>
        <taxon>Xylariaceae</taxon>
        <taxon>Xylaria</taxon>
    </lineage>
</organism>
<feature type="transmembrane region" description="Helical" evidence="2">
    <location>
        <begin position="43"/>
        <end position="63"/>
    </location>
</feature>
<dbReference type="PANTHER" id="PTHR28187">
    <property type="entry name" value="PROTEIN RCR1-RELATED"/>
    <property type="match status" value="1"/>
</dbReference>
<dbReference type="GO" id="GO:0016192">
    <property type="term" value="P:vesicle-mediated transport"/>
    <property type="evidence" value="ECO:0007669"/>
    <property type="project" value="TreeGrafter"/>
</dbReference>
<dbReference type="Pfam" id="PF12273">
    <property type="entry name" value="RCR"/>
    <property type="match status" value="1"/>
</dbReference>
<keyword evidence="2" id="KW-0812">Transmembrane</keyword>